<dbReference type="Gene3D" id="2.60.40.3940">
    <property type="match status" value="1"/>
</dbReference>
<dbReference type="PANTHER" id="PTHR35191">
    <property type="entry name" value="PROPHAGE SIDE TAIL FIBER PROTEIN HOMOLOG STFQ-RELATED"/>
    <property type="match status" value="1"/>
</dbReference>
<protein>
    <recommendedName>
        <fullName evidence="2">Putative tail fiber protein gp53-like C-terminal domain-containing protein</fullName>
    </recommendedName>
</protein>
<evidence type="ECO:0000313" key="3">
    <source>
        <dbReference type="EMBL" id="AXW88692.1"/>
    </source>
</evidence>
<dbReference type="RefSeq" id="WP_118895271.1">
    <property type="nucleotide sequence ID" value="NZ_CP023009.1"/>
</dbReference>
<reference evidence="3 4" key="1">
    <citation type="submission" date="2017-08" db="EMBL/GenBank/DDBJ databases">
        <title>Comparative genomics of bacteria isolated from necrotic lesions of AOD affected trees.</title>
        <authorList>
            <person name="Doonan J."/>
            <person name="Denman S."/>
            <person name="McDonald J.E."/>
        </authorList>
    </citation>
    <scope>NUCLEOTIDE SEQUENCE [LARGE SCALE GENOMIC DNA]</scope>
    <source>
        <strain evidence="3 4">477</strain>
    </source>
</reference>
<feature type="region of interest" description="Disordered" evidence="1">
    <location>
        <begin position="55"/>
        <end position="91"/>
    </location>
</feature>
<dbReference type="EMBL" id="CP023009">
    <property type="protein sequence ID" value="AXW88692.1"/>
    <property type="molecule type" value="Genomic_DNA"/>
</dbReference>
<feature type="domain" description="Putative tail fiber protein gp53-like C-terminal" evidence="2">
    <location>
        <begin position="272"/>
        <end position="352"/>
    </location>
</feature>
<name>A0AAD0SIT0_9GAMM</name>
<organism evidence="3 4">
    <name type="scientific">Lonsdalea britannica</name>
    <dbReference type="NCBI Taxonomy" id="1082704"/>
    <lineage>
        <taxon>Bacteria</taxon>
        <taxon>Pseudomonadati</taxon>
        <taxon>Pseudomonadota</taxon>
        <taxon>Gammaproteobacteria</taxon>
        <taxon>Enterobacterales</taxon>
        <taxon>Pectobacteriaceae</taxon>
        <taxon>Lonsdalea</taxon>
    </lineage>
</organism>
<sequence length="353" mass="36789">MAELTEKAEWTDGIYQLETSDPVVGGPGGISNRQAQELAYRTRYLKDNLDATSAGLSQHESAADPHTQYAPKLNPTFSGMPKAPTPASDSNSDQLATTAFVKSVVAALVDGSPAALDTLKELSVALGNDPHFATTITNSIAQKAPLNSPALSGTPTAPTAEASVNTTQIATTAFVKSAINALVDGSPEALDTLKELSAALGNDANFAATVTNSLSGKMEKGQNGADIPDKARFLENLGLGEAAKRGVGTGQNQIPDMSSFAGLNDFNGWRLLPGGLIIQWGQSVTGAASPVTVNFNIPFPSYAFCVMGCIYDDVNPSNTTLRRKSSPVPHASAQFFLNNGTAATAINWWAVGM</sequence>
<evidence type="ECO:0000256" key="1">
    <source>
        <dbReference type="SAM" id="MobiDB-lite"/>
    </source>
</evidence>
<gene>
    <name evidence="3" type="ORF">CKQ53_18075</name>
</gene>
<accession>A0AAD0SIT0</accession>
<keyword evidence="4" id="KW-1185">Reference proteome</keyword>
<dbReference type="AlphaFoldDB" id="A0AAD0SIT0"/>
<dbReference type="InterPro" id="IPR054075">
    <property type="entry name" value="Gp53-like_C"/>
</dbReference>
<evidence type="ECO:0000313" key="4">
    <source>
        <dbReference type="Proteomes" id="UP000263881"/>
    </source>
</evidence>
<dbReference type="Proteomes" id="UP000263881">
    <property type="component" value="Chromosome"/>
</dbReference>
<dbReference type="Pfam" id="PF21882">
    <property type="entry name" value="Gp53-like_C"/>
    <property type="match status" value="1"/>
</dbReference>
<proteinExistence type="predicted"/>
<dbReference type="InterPro" id="IPR051934">
    <property type="entry name" value="Phage_Tail_Fiber_Structural"/>
</dbReference>
<evidence type="ECO:0000259" key="2">
    <source>
        <dbReference type="Pfam" id="PF21882"/>
    </source>
</evidence>
<dbReference type="PANTHER" id="PTHR35191:SF1">
    <property type="entry name" value="PROPHAGE SIDE TAIL FIBER PROTEIN HOMOLOG STFQ-RELATED"/>
    <property type="match status" value="1"/>
</dbReference>
<dbReference type="KEGG" id="lbq:CKQ53_18075"/>